<protein>
    <recommendedName>
        <fullName evidence="4">Peptidoglycan recognition protein family domain-containing protein</fullName>
    </recommendedName>
</protein>
<evidence type="ECO:0000259" key="4">
    <source>
        <dbReference type="SMART" id="SM00701"/>
    </source>
</evidence>
<comment type="similarity">
    <text evidence="1">Belongs to the N-acetylmuramoyl-L-alanine amidase 2 family.</text>
</comment>
<comment type="caution">
    <text evidence="5">The sequence shown here is derived from an EMBL/GenBank/DDBJ whole genome shotgun (WGS) entry which is preliminary data.</text>
</comment>
<dbReference type="PANTHER" id="PTHR11022:SF41">
    <property type="entry name" value="PEPTIDOGLYCAN-RECOGNITION PROTEIN LC-RELATED"/>
    <property type="match status" value="1"/>
</dbReference>
<dbReference type="Proteomes" id="UP000624709">
    <property type="component" value="Unassembled WGS sequence"/>
</dbReference>
<name>A0ABQ4BCC1_9ACTN</name>
<feature type="compositionally biased region" description="Low complexity" evidence="2">
    <location>
        <begin position="224"/>
        <end position="272"/>
    </location>
</feature>
<feature type="signal peptide" evidence="3">
    <location>
        <begin position="1"/>
        <end position="24"/>
    </location>
</feature>
<evidence type="ECO:0000256" key="2">
    <source>
        <dbReference type="SAM" id="MobiDB-lite"/>
    </source>
</evidence>
<accession>A0ABQ4BCC1</accession>
<dbReference type="Gene3D" id="2.60.120.260">
    <property type="entry name" value="Galactose-binding domain-like"/>
    <property type="match status" value="1"/>
</dbReference>
<proteinExistence type="inferred from homology"/>
<keyword evidence="3" id="KW-0732">Signal</keyword>
<dbReference type="CDD" id="cd06583">
    <property type="entry name" value="PGRP"/>
    <property type="match status" value="1"/>
</dbReference>
<feature type="domain" description="Peptidoglycan recognition protein family" evidence="4">
    <location>
        <begin position="281"/>
        <end position="429"/>
    </location>
</feature>
<dbReference type="InterPro" id="IPR006619">
    <property type="entry name" value="PGRP_domain_met/bac"/>
</dbReference>
<feature type="chain" id="PRO_5047124891" description="Peptidoglycan recognition protein family domain-containing protein" evidence="3">
    <location>
        <begin position="25"/>
        <end position="787"/>
    </location>
</feature>
<dbReference type="PANTHER" id="PTHR11022">
    <property type="entry name" value="PEPTIDOGLYCAN RECOGNITION PROTEIN"/>
    <property type="match status" value="1"/>
</dbReference>
<dbReference type="RefSeq" id="WP_203826694.1">
    <property type="nucleotide sequence ID" value="NZ_BAAATY010000012.1"/>
</dbReference>
<evidence type="ECO:0000256" key="3">
    <source>
        <dbReference type="SAM" id="SignalP"/>
    </source>
</evidence>
<dbReference type="InterPro" id="IPR002502">
    <property type="entry name" value="Amidase_domain"/>
</dbReference>
<dbReference type="Gene3D" id="3.40.80.10">
    <property type="entry name" value="Peptidoglycan recognition protein-like"/>
    <property type="match status" value="1"/>
</dbReference>
<dbReference type="InterPro" id="IPR036505">
    <property type="entry name" value="Amidase/PGRP_sf"/>
</dbReference>
<sequence length="787" mass="80356">MKRRATIGIGAAVAVLAAAGGVAALTLPSGPATGSSSGEDVTIAAGSIPPDPAATPPDVHAEIDSLDLAASGGAAELPQRSTRRFSMVSVSWDDPADAPQGRIEVRARSAKSGKWSGWQALGVAEAAADRPDEAARAHGATDPIWTGRSDGVAARIAGGRLPAALKVNLIDPDARSGGQGGGAEDPSASPSAPEPSDPVEEESPEPTNPPVSELPTAPTTAPVPSDTPDAPQTTQPVTTTPSAVPSVTTKPPTSSTTAPSTVPTSAVPVPTSTVPVKAQLPPYVSRAGWKANEALVTYAMDVASQAKLVWVHHTGFGNSYTCADSASVIRGIQVNDIKVKELSDLGYNFVVDQCGTLFEGRKGGVTKAVIGAHAVGFNTGSIGIALLGDYTTAKPSTAALTTIAQVAAARLGAYGYNPASTTTMTEGVDGRIWPAGTSVTFPRIAGHQDGQKAWTDQKAGKWGYLTECPGVNLSPQLDTIRILSQRMITGLTATSLAGGISVGGVFYVRTAATINWSVATASASIATFEVLRDGKVAATLPGTARTAKLTLTPGTHTVQVRATHTSGATGVTGAYKIVADVTAPGLSGPSPYLRAGTYSTTSVPVTVLYKATDNARVYTVTAAKPSKANLAPAGTSWYTSVRPGVTTAYALTVRDVAGNTRTTSVTRKVTVLPETKAKRGGTWATRSSGSHLSGKALAATKKNAKLTYAFTGRSAALLFSRGSQTGKAYVYLDGKKIATIDTKASGTKYRQAVWVKALTPGKHTVAVVVAGTSGRPAVVSDGLAYVN</sequence>
<gene>
    <name evidence="5" type="ORF">Apa02nite_044520</name>
</gene>
<feature type="region of interest" description="Disordered" evidence="2">
    <location>
        <begin position="171"/>
        <end position="272"/>
    </location>
</feature>
<dbReference type="SUPFAM" id="SSF55846">
    <property type="entry name" value="N-acetylmuramoyl-L-alanine amidase-like"/>
    <property type="match status" value="1"/>
</dbReference>
<reference evidence="5 6" key="1">
    <citation type="submission" date="2021-01" db="EMBL/GenBank/DDBJ databases">
        <title>Whole genome shotgun sequence of Actinoplanes palleronii NBRC 14916.</title>
        <authorList>
            <person name="Komaki H."/>
            <person name="Tamura T."/>
        </authorList>
    </citation>
    <scope>NUCLEOTIDE SEQUENCE [LARGE SCALE GENOMIC DNA]</scope>
    <source>
        <strain evidence="5 6">NBRC 14916</strain>
    </source>
</reference>
<keyword evidence="6" id="KW-1185">Reference proteome</keyword>
<evidence type="ECO:0000256" key="1">
    <source>
        <dbReference type="ARBA" id="ARBA00007553"/>
    </source>
</evidence>
<evidence type="ECO:0000313" key="6">
    <source>
        <dbReference type="Proteomes" id="UP000624709"/>
    </source>
</evidence>
<organism evidence="5 6">
    <name type="scientific">Actinoplanes palleronii</name>
    <dbReference type="NCBI Taxonomy" id="113570"/>
    <lineage>
        <taxon>Bacteria</taxon>
        <taxon>Bacillati</taxon>
        <taxon>Actinomycetota</taxon>
        <taxon>Actinomycetes</taxon>
        <taxon>Micromonosporales</taxon>
        <taxon>Micromonosporaceae</taxon>
        <taxon>Actinoplanes</taxon>
    </lineage>
</organism>
<dbReference type="EMBL" id="BOMS01000058">
    <property type="protein sequence ID" value="GIE68344.1"/>
    <property type="molecule type" value="Genomic_DNA"/>
</dbReference>
<dbReference type="InterPro" id="IPR015510">
    <property type="entry name" value="PGRP"/>
</dbReference>
<dbReference type="Pfam" id="PF01510">
    <property type="entry name" value="Amidase_2"/>
    <property type="match status" value="1"/>
</dbReference>
<feature type="region of interest" description="Disordered" evidence="2">
    <location>
        <begin position="30"/>
        <end position="55"/>
    </location>
</feature>
<evidence type="ECO:0000313" key="5">
    <source>
        <dbReference type="EMBL" id="GIE68344.1"/>
    </source>
</evidence>
<dbReference type="SMART" id="SM00701">
    <property type="entry name" value="PGRP"/>
    <property type="match status" value="1"/>
</dbReference>